<evidence type="ECO:0000313" key="11">
    <source>
        <dbReference type="Proteomes" id="UP001176059"/>
    </source>
</evidence>
<feature type="domain" description="RNase H type-1" evidence="9">
    <location>
        <begin position="67"/>
        <end position="210"/>
    </location>
</feature>
<evidence type="ECO:0000256" key="3">
    <source>
        <dbReference type="ARBA" id="ARBA00012180"/>
    </source>
</evidence>
<dbReference type="PANTHER" id="PTHR10642:SF26">
    <property type="entry name" value="RIBONUCLEASE H1"/>
    <property type="match status" value="1"/>
</dbReference>
<keyword evidence="4" id="KW-0540">Nuclease</keyword>
<dbReference type="GO" id="GO:0046872">
    <property type="term" value="F:metal ion binding"/>
    <property type="evidence" value="ECO:0007669"/>
    <property type="project" value="UniProtKB-KW"/>
</dbReference>
<dbReference type="GO" id="GO:0043137">
    <property type="term" value="P:DNA replication, removal of RNA primer"/>
    <property type="evidence" value="ECO:0007669"/>
    <property type="project" value="TreeGrafter"/>
</dbReference>
<evidence type="ECO:0000256" key="6">
    <source>
        <dbReference type="ARBA" id="ARBA00022759"/>
    </source>
</evidence>
<name>A0AA38JCG3_9AGAR</name>
<dbReference type="PANTHER" id="PTHR10642">
    <property type="entry name" value="RIBONUCLEASE H1"/>
    <property type="match status" value="1"/>
</dbReference>
<dbReference type="EC" id="3.1.26.4" evidence="3"/>
<evidence type="ECO:0000256" key="4">
    <source>
        <dbReference type="ARBA" id="ARBA00022722"/>
    </source>
</evidence>
<dbReference type="SUPFAM" id="SSF53098">
    <property type="entry name" value="Ribonuclease H-like"/>
    <property type="match status" value="1"/>
</dbReference>
<keyword evidence="7" id="KW-0378">Hydrolase</keyword>
<feature type="region of interest" description="Disordered" evidence="8">
    <location>
        <begin position="1"/>
        <end position="22"/>
    </location>
</feature>
<dbReference type="InterPro" id="IPR050092">
    <property type="entry name" value="RNase_H"/>
</dbReference>
<dbReference type="Pfam" id="PF00075">
    <property type="entry name" value="RNase_H"/>
    <property type="match status" value="1"/>
</dbReference>
<dbReference type="AlphaFoldDB" id="A0AA38JCG3"/>
<dbReference type="Gene3D" id="3.30.420.10">
    <property type="entry name" value="Ribonuclease H-like superfamily/Ribonuclease H"/>
    <property type="match status" value="1"/>
</dbReference>
<evidence type="ECO:0000256" key="7">
    <source>
        <dbReference type="ARBA" id="ARBA00022801"/>
    </source>
</evidence>
<dbReference type="CDD" id="cd09280">
    <property type="entry name" value="RNase_HI_eukaryote_like"/>
    <property type="match status" value="1"/>
</dbReference>
<dbReference type="InterPro" id="IPR036397">
    <property type="entry name" value="RNaseH_sf"/>
</dbReference>
<keyword evidence="11" id="KW-1185">Reference proteome</keyword>
<keyword evidence="5" id="KW-0479">Metal-binding</keyword>
<accession>A0AA38JCG3</accession>
<dbReference type="Proteomes" id="UP001176059">
    <property type="component" value="Unassembled WGS sequence"/>
</dbReference>
<evidence type="ECO:0000256" key="1">
    <source>
        <dbReference type="ARBA" id="ARBA00000077"/>
    </source>
</evidence>
<evidence type="ECO:0000256" key="5">
    <source>
        <dbReference type="ARBA" id="ARBA00022723"/>
    </source>
</evidence>
<gene>
    <name evidence="10" type="ORF">DFJ43DRAFT_1122222</name>
</gene>
<sequence length="496" mass="56495">MKTLPPKWNPIVGPQNEDRTDQNQALGEGIKFDYRITTEGTLADAFRIFTEGKTTNELINQNHDQEKEETITIYTDGSCINNGNDNAKAGAGIFCPTHNNLNRAIRIPQSSPQTNQSGEILSIREAVKTAQPTANLMILSDSKTSIDGLTKHRQKWEDIGFIGVANPDEYKTTIATLRKRETVTTFKWIKGHAGIEGNEQADKLAKEGCLKDGADEINMVIDPLFKITGAKLKGMSQALAYKAIRAQKMSKKTYQKALDRRATITNVGRAKYMINELQGVEPSDRLFWRSLRHNDFSRKFRYFIWMTSHNGFKNGDYWTHIPTLEYRANCITCGNPESMEHILNECENSHQKTVWSLAENLWHEKKTKWIEPNFGIILGCGLIKITDDKGKHLPGDSRLYRILISESAHLIWKIRCEKAIQGREISDTEVKHRWKKTIESRLELDCLRVKMKHTGKHIDNKLVKSTWNEVLNGRDNLPENWMEESGVLVGIRSGMG</sequence>
<evidence type="ECO:0000313" key="10">
    <source>
        <dbReference type="EMBL" id="KAJ3728034.1"/>
    </source>
</evidence>
<evidence type="ECO:0000256" key="2">
    <source>
        <dbReference type="ARBA" id="ARBA00005300"/>
    </source>
</evidence>
<dbReference type="GO" id="GO:0003676">
    <property type="term" value="F:nucleic acid binding"/>
    <property type="evidence" value="ECO:0007669"/>
    <property type="project" value="InterPro"/>
</dbReference>
<evidence type="ECO:0000259" key="9">
    <source>
        <dbReference type="PROSITE" id="PS50879"/>
    </source>
</evidence>
<proteinExistence type="inferred from homology"/>
<evidence type="ECO:0000256" key="8">
    <source>
        <dbReference type="SAM" id="MobiDB-lite"/>
    </source>
</evidence>
<dbReference type="GO" id="GO:0004523">
    <property type="term" value="F:RNA-DNA hybrid ribonuclease activity"/>
    <property type="evidence" value="ECO:0007669"/>
    <property type="project" value="UniProtKB-EC"/>
</dbReference>
<dbReference type="PROSITE" id="PS50879">
    <property type="entry name" value="RNASE_H_1"/>
    <property type="match status" value="1"/>
</dbReference>
<comment type="similarity">
    <text evidence="2">Belongs to the RNase H family.</text>
</comment>
<reference evidence="10" key="2">
    <citation type="journal article" date="2023" name="Proc. Natl. Acad. Sci. U.S.A.">
        <title>A global phylogenomic analysis of the shiitake genus Lentinula.</title>
        <authorList>
            <person name="Sierra-Patev S."/>
            <person name="Min B."/>
            <person name="Naranjo-Ortiz M."/>
            <person name="Looney B."/>
            <person name="Konkel Z."/>
            <person name="Slot J.C."/>
            <person name="Sakamoto Y."/>
            <person name="Steenwyk J.L."/>
            <person name="Rokas A."/>
            <person name="Carro J."/>
            <person name="Camarero S."/>
            <person name="Ferreira P."/>
            <person name="Molpeceres G."/>
            <person name="Ruiz-Duenas F.J."/>
            <person name="Serrano A."/>
            <person name="Henrissat B."/>
            <person name="Drula E."/>
            <person name="Hughes K.W."/>
            <person name="Mata J.L."/>
            <person name="Ishikawa N.K."/>
            <person name="Vargas-Isla R."/>
            <person name="Ushijima S."/>
            <person name="Smith C.A."/>
            <person name="Donoghue J."/>
            <person name="Ahrendt S."/>
            <person name="Andreopoulos W."/>
            <person name="He G."/>
            <person name="LaButti K."/>
            <person name="Lipzen A."/>
            <person name="Ng V."/>
            <person name="Riley R."/>
            <person name="Sandor L."/>
            <person name="Barry K."/>
            <person name="Martinez A.T."/>
            <person name="Xiao Y."/>
            <person name="Gibbons J.G."/>
            <person name="Terashima K."/>
            <person name="Grigoriev I.V."/>
            <person name="Hibbett D."/>
        </authorList>
    </citation>
    <scope>NUCLEOTIDE SEQUENCE</scope>
    <source>
        <strain evidence="10">ET3784</strain>
    </source>
</reference>
<dbReference type="InterPro" id="IPR002156">
    <property type="entry name" value="RNaseH_domain"/>
</dbReference>
<comment type="catalytic activity">
    <reaction evidence="1">
        <text>Endonucleolytic cleavage to 5'-phosphomonoester.</text>
        <dbReference type="EC" id="3.1.26.4"/>
    </reaction>
</comment>
<keyword evidence="6" id="KW-0255">Endonuclease</keyword>
<organism evidence="10 11">
    <name type="scientific">Lentinula guzmanii</name>
    <dbReference type="NCBI Taxonomy" id="2804957"/>
    <lineage>
        <taxon>Eukaryota</taxon>
        <taxon>Fungi</taxon>
        <taxon>Dikarya</taxon>
        <taxon>Basidiomycota</taxon>
        <taxon>Agaricomycotina</taxon>
        <taxon>Agaricomycetes</taxon>
        <taxon>Agaricomycetidae</taxon>
        <taxon>Agaricales</taxon>
        <taxon>Marasmiineae</taxon>
        <taxon>Omphalotaceae</taxon>
        <taxon>Lentinula</taxon>
    </lineage>
</organism>
<dbReference type="InterPro" id="IPR012337">
    <property type="entry name" value="RNaseH-like_sf"/>
</dbReference>
<dbReference type="EMBL" id="JANVFO010000040">
    <property type="protein sequence ID" value="KAJ3728034.1"/>
    <property type="molecule type" value="Genomic_DNA"/>
</dbReference>
<protein>
    <recommendedName>
        <fullName evidence="3">ribonuclease H</fullName>
        <ecNumber evidence="3">3.1.26.4</ecNumber>
    </recommendedName>
</protein>
<reference evidence="10" key="1">
    <citation type="submission" date="2022-08" db="EMBL/GenBank/DDBJ databases">
        <authorList>
            <consortium name="DOE Joint Genome Institute"/>
            <person name="Min B."/>
            <person name="Sierra-Patev S."/>
            <person name="Naranjo-Ortiz M."/>
            <person name="Looney B."/>
            <person name="Konkel Z."/>
            <person name="Slot J.C."/>
            <person name="Sakamoto Y."/>
            <person name="Steenwyk J.L."/>
            <person name="Rokas A."/>
            <person name="Carro J."/>
            <person name="Camarero S."/>
            <person name="Ferreira P."/>
            <person name="Molpeceres G."/>
            <person name="Ruiz-duenas F.J."/>
            <person name="Serrano A."/>
            <person name="Henrissat B."/>
            <person name="Drula E."/>
            <person name="Hughes K.W."/>
            <person name="Mata J.L."/>
            <person name="Ishikawa N.K."/>
            <person name="Vargas-Isla R."/>
            <person name="Ushijima S."/>
            <person name="Smith C.A."/>
            <person name="Ahrendt S."/>
            <person name="Andreopoulos W."/>
            <person name="He G."/>
            <person name="LaButti K."/>
            <person name="Lipzen A."/>
            <person name="Ng V."/>
            <person name="Riley R."/>
            <person name="Sandor L."/>
            <person name="Barry K."/>
            <person name="Martinez A.T."/>
            <person name="Xiao Y."/>
            <person name="Gibbons J.G."/>
            <person name="Terashima K."/>
            <person name="Hibbett D.S."/>
            <person name="Grigoriev I.V."/>
        </authorList>
    </citation>
    <scope>NUCLEOTIDE SEQUENCE</scope>
    <source>
        <strain evidence="10">ET3784</strain>
    </source>
</reference>
<comment type="caution">
    <text evidence="10">The sequence shown here is derived from an EMBL/GenBank/DDBJ whole genome shotgun (WGS) entry which is preliminary data.</text>
</comment>